<comment type="caution">
    <text evidence="3">The sequence shown here is derived from an EMBL/GenBank/DDBJ whole genome shotgun (WGS) entry which is preliminary data.</text>
</comment>
<dbReference type="InterPro" id="IPR029058">
    <property type="entry name" value="AB_hydrolase_fold"/>
</dbReference>
<organism evidence="3 4">
    <name type="scientific">Capronia coronata CBS 617.96</name>
    <dbReference type="NCBI Taxonomy" id="1182541"/>
    <lineage>
        <taxon>Eukaryota</taxon>
        <taxon>Fungi</taxon>
        <taxon>Dikarya</taxon>
        <taxon>Ascomycota</taxon>
        <taxon>Pezizomycotina</taxon>
        <taxon>Eurotiomycetes</taxon>
        <taxon>Chaetothyriomycetidae</taxon>
        <taxon>Chaetothyriales</taxon>
        <taxon>Herpotrichiellaceae</taxon>
        <taxon>Capronia</taxon>
    </lineage>
</organism>
<dbReference type="OrthoDB" id="433474at2759"/>
<evidence type="ECO:0000256" key="1">
    <source>
        <dbReference type="ARBA" id="ARBA00022801"/>
    </source>
</evidence>
<dbReference type="eggNOG" id="KOG1516">
    <property type="taxonomic scope" value="Eukaryota"/>
</dbReference>
<dbReference type="GeneID" id="19157048"/>
<dbReference type="RefSeq" id="XP_007721249.1">
    <property type="nucleotide sequence ID" value="XM_007723059.1"/>
</dbReference>
<feature type="domain" description="Alpha/beta hydrolase fold-3" evidence="2">
    <location>
        <begin position="78"/>
        <end position="220"/>
    </location>
</feature>
<dbReference type="STRING" id="1182541.W9YVN8"/>
<dbReference type="Pfam" id="PF07859">
    <property type="entry name" value="Abhydrolase_3"/>
    <property type="match status" value="1"/>
</dbReference>
<evidence type="ECO:0000313" key="3">
    <source>
        <dbReference type="EMBL" id="EXJ93755.1"/>
    </source>
</evidence>
<dbReference type="SUPFAM" id="SSF53474">
    <property type="entry name" value="alpha/beta-Hydrolases"/>
    <property type="match status" value="1"/>
</dbReference>
<name>W9YVN8_9EURO</name>
<dbReference type="InterPro" id="IPR013094">
    <property type="entry name" value="AB_hydrolase_3"/>
</dbReference>
<gene>
    <name evidence="3" type="ORF">A1O1_02148</name>
</gene>
<dbReference type="AlphaFoldDB" id="W9YVN8"/>
<dbReference type="EMBL" id="AMWN01000002">
    <property type="protein sequence ID" value="EXJ93755.1"/>
    <property type="molecule type" value="Genomic_DNA"/>
</dbReference>
<dbReference type="GO" id="GO:0016787">
    <property type="term" value="F:hydrolase activity"/>
    <property type="evidence" value="ECO:0007669"/>
    <property type="project" value="UniProtKB-KW"/>
</dbReference>
<dbReference type="InterPro" id="IPR050300">
    <property type="entry name" value="GDXG_lipolytic_enzyme"/>
</dbReference>
<evidence type="ECO:0000313" key="4">
    <source>
        <dbReference type="Proteomes" id="UP000019484"/>
    </source>
</evidence>
<reference evidence="3 4" key="1">
    <citation type="submission" date="2013-03" db="EMBL/GenBank/DDBJ databases">
        <title>The Genome Sequence of Capronia coronata CBS 617.96.</title>
        <authorList>
            <consortium name="The Broad Institute Genomics Platform"/>
            <person name="Cuomo C."/>
            <person name="de Hoog S."/>
            <person name="Gorbushina A."/>
            <person name="Walker B."/>
            <person name="Young S.K."/>
            <person name="Zeng Q."/>
            <person name="Gargeya S."/>
            <person name="Fitzgerald M."/>
            <person name="Haas B."/>
            <person name="Abouelleil A."/>
            <person name="Allen A.W."/>
            <person name="Alvarado L."/>
            <person name="Arachchi H.M."/>
            <person name="Berlin A.M."/>
            <person name="Chapman S.B."/>
            <person name="Gainer-Dewar J."/>
            <person name="Goldberg J."/>
            <person name="Griggs A."/>
            <person name="Gujja S."/>
            <person name="Hansen M."/>
            <person name="Howarth C."/>
            <person name="Imamovic A."/>
            <person name="Ireland A."/>
            <person name="Larimer J."/>
            <person name="McCowan C."/>
            <person name="Murphy C."/>
            <person name="Pearson M."/>
            <person name="Poon T.W."/>
            <person name="Priest M."/>
            <person name="Roberts A."/>
            <person name="Saif S."/>
            <person name="Shea T."/>
            <person name="Sisk P."/>
            <person name="Sykes S."/>
            <person name="Wortman J."/>
            <person name="Nusbaum C."/>
            <person name="Birren B."/>
        </authorList>
    </citation>
    <scope>NUCLEOTIDE SEQUENCE [LARGE SCALE GENOMIC DNA]</scope>
    <source>
        <strain evidence="3 4">CBS 617.96</strain>
    </source>
</reference>
<dbReference type="PANTHER" id="PTHR48081">
    <property type="entry name" value="AB HYDROLASE SUPERFAMILY PROTEIN C4A8.06C"/>
    <property type="match status" value="1"/>
</dbReference>
<dbReference type="Proteomes" id="UP000019484">
    <property type="component" value="Unassembled WGS sequence"/>
</dbReference>
<accession>W9YVN8</accession>
<protein>
    <recommendedName>
        <fullName evidence="2">Alpha/beta hydrolase fold-3 domain-containing protein</fullName>
    </recommendedName>
</protein>
<keyword evidence="4" id="KW-1185">Reference proteome</keyword>
<evidence type="ECO:0000259" key="2">
    <source>
        <dbReference type="Pfam" id="PF07859"/>
    </source>
</evidence>
<keyword evidence="1" id="KW-0378">Hydrolase</keyword>
<dbReference type="HOGENOM" id="CLU_012494_8_0_1"/>
<dbReference type="Gene3D" id="3.40.50.1820">
    <property type="entry name" value="alpha/beta hydrolase"/>
    <property type="match status" value="1"/>
</dbReference>
<proteinExistence type="predicted"/>
<sequence length="303" mass="33167">MQAIRPLIEQHGSVWSLGVNQVMIDAYSPLHAQERPKLVDSVKVTRNISYGDDSRNRLDVYEPLTTDQSSAAGALPVVVFFHGGGFIGGDNDINDALHSNIGYYFASNGCVCVLATYRLVPSAQYPNGAEDVAQALLWVKHNIASHRGNPSAVVAVGQSSGGAHLAMSLLLGLLRKVDAQPKEIILLSAPLSYDLRQERRKATMLQYHRTDSPEQVMSHTAVALLQSGTLDDIRSVPITLFVAELDPPEIKNANDLFQSEYERRRGEKLDVFIMEGHNHISNTYAIGLPDDETGPRILSVLKG</sequence>